<evidence type="ECO:0000256" key="1">
    <source>
        <dbReference type="SAM" id="MobiDB-lite"/>
    </source>
</evidence>
<dbReference type="EMBL" id="CAVMBE010000006">
    <property type="protein sequence ID" value="CAK3847088.1"/>
    <property type="molecule type" value="Genomic_DNA"/>
</dbReference>
<sequence length="285" mass="31456">MAQPAKIIMFPPCRVHGTKPLTAAEAQPLLATYLAKSTKKPCLHPDAWLRAEGVRHGFKGGPSGGFVMHHLRRIEAGLRGESLQPETTQELVLKFGEDAVVEATGMSLGDVQAAVGNEDEIDKSLGDDTRVDKVIKEGDNERAKRRKEKKERREREKAAKAAGASLPISPPKKRKRAEEQEEAEDSEARSGANTPYADSMVAFSESKWTSKEEYEQSQSILEGEVGERGGAPVVRQDGKPPVVVEHDGDGNVIIPPKKRDKPLSQAQKLNRKEAKKMRRRQNLDQ</sequence>
<comment type="caution">
    <text evidence="2">The sequence shown here is derived from an EMBL/GenBank/DDBJ whole genome shotgun (WGS) entry which is preliminary data.</text>
</comment>
<protein>
    <submittedName>
        <fullName evidence="2">Uncharacterized protein</fullName>
    </submittedName>
</protein>
<reference evidence="2" key="1">
    <citation type="submission" date="2023-11" db="EMBL/GenBank/DDBJ databases">
        <authorList>
            <person name="Alioto T."/>
            <person name="Alioto T."/>
            <person name="Gomez Garrido J."/>
        </authorList>
    </citation>
    <scope>NUCLEOTIDE SEQUENCE</scope>
</reference>
<organism evidence="2 3">
    <name type="scientific">Lecanosticta acicola</name>
    <dbReference type="NCBI Taxonomy" id="111012"/>
    <lineage>
        <taxon>Eukaryota</taxon>
        <taxon>Fungi</taxon>
        <taxon>Dikarya</taxon>
        <taxon>Ascomycota</taxon>
        <taxon>Pezizomycotina</taxon>
        <taxon>Dothideomycetes</taxon>
        <taxon>Dothideomycetidae</taxon>
        <taxon>Mycosphaerellales</taxon>
        <taxon>Mycosphaerellaceae</taxon>
        <taxon>Lecanosticta</taxon>
    </lineage>
</organism>
<dbReference type="AlphaFoldDB" id="A0AAI8YT98"/>
<keyword evidence="3" id="KW-1185">Reference proteome</keyword>
<accession>A0AAI8YT98</accession>
<dbReference type="Proteomes" id="UP001296104">
    <property type="component" value="Unassembled WGS sequence"/>
</dbReference>
<feature type="compositionally biased region" description="Basic and acidic residues" evidence="1">
    <location>
        <begin position="122"/>
        <end position="142"/>
    </location>
</feature>
<name>A0AAI8YT98_9PEZI</name>
<gene>
    <name evidence="2" type="ORF">LECACI_7A001593</name>
</gene>
<evidence type="ECO:0000313" key="2">
    <source>
        <dbReference type="EMBL" id="CAK3847088.1"/>
    </source>
</evidence>
<feature type="compositionally biased region" description="Basic residues" evidence="1">
    <location>
        <begin position="273"/>
        <end position="285"/>
    </location>
</feature>
<evidence type="ECO:0000313" key="3">
    <source>
        <dbReference type="Proteomes" id="UP001296104"/>
    </source>
</evidence>
<proteinExistence type="predicted"/>
<feature type="region of interest" description="Disordered" evidence="1">
    <location>
        <begin position="119"/>
        <end position="285"/>
    </location>
</feature>